<evidence type="ECO:0000313" key="3">
    <source>
        <dbReference type="Proteomes" id="UP000008783"/>
    </source>
</evidence>
<proteinExistence type="predicted"/>
<evidence type="ECO:0000313" key="2">
    <source>
        <dbReference type="EMBL" id="EFP82325.2"/>
    </source>
</evidence>
<sequence>MVAANTTDGFTVPSPRRSARLATVEPLSPQKKKPMSPTEKRAHDLRNTPRDDMDLDVDVADKENTATAGTNGSETRVTASDQMDVDSSTPHPTGSPPKTPPSRKKSSPKKTKGKKKAASPVPSNENSIGFSPLSESHTGERPMTSTPAAQAAGELLEFDFNTLDQSKKALPSDLDALVNELVPMQTAAKATRPINKEPAPVESNSAPHPPKPVPRKKQVSLFMPHSLSNQVRHNLPGETQTLAQLDREMQTIQLPDAAALALMSVKELQKMKESLKKVTDAQILAFKEMRSASGMVA</sequence>
<dbReference type="RefSeq" id="XP_003326744.2">
    <property type="nucleotide sequence ID" value="XM_003326696.2"/>
</dbReference>
<evidence type="ECO:0000256" key="1">
    <source>
        <dbReference type="SAM" id="MobiDB-lite"/>
    </source>
</evidence>
<keyword evidence="3" id="KW-1185">Reference proteome</keyword>
<organism evidence="2 3">
    <name type="scientific">Puccinia graminis f. sp. tritici (strain CRL 75-36-700-3 / race SCCL)</name>
    <name type="common">Black stem rust fungus</name>
    <dbReference type="NCBI Taxonomy" id="418459"/>
    <lineage>
        <taxon>Eukaryota</taxon>
        <taxon>Fungi</taxon>
        <taxon>Dikarya</taxon>
        <taxon>Basidiomycota</taxon>
        <taxon>Pucciniomycotina</taxon>
        <taxon>Pucciniomycetes</taxon>
        <taxon>Pucciniales</taxon>
        <taxon>Pucciniaceae</taxon>
        <taxon>Puccinia</taxon>
    </lineage>
</organism>
<protein>
    <submittedName>
        <fullName evidence="2">Uncharacterized protein</fullName>
    </submittedName>
</protein>
<feature type="region of interest" description="Disordered" evidence="1">
    <location>
        <begin position="1"/>
        <end position="146"/>
    </location>
</feature>
<reference evidence="3" key="2">
    <citation type="journal article" date="2011" name="Proc. Natl. Acad. Sci. U.S.A.">
        <title>Obligate biotrophy features unraveled by the genomic analysis of rust fungi.</title>
        <authorList>
            <person name="Duplessis S."/>
            <person name="Cuomo C.A."/>
            <person name="Lin Y.-C."/>
            <person name="Aerts A."/>
            <person name="Tisserant E."/>
            <person name="Veneault-Fourrey C."/>
            <person name="Joly D.L."/>
            <person name="Hacquard S."/>
            <person name="Amselem J."/>
            <person name="Cantarel B.L."/>
            <person name="Chiu R."/>
            <person name="Coutinho P.M."/>
            <person name="Feau N."/>
            <person name="Field M."/>
            <person name="Frey P."/>
            <person name="Gelhaye E."/>
            <person name="Goldberg J."/>
            <person name="Grabherr M.G."/>
            <person name="Kodira C.D."/>
            <person name="Kohler A."/>
            <person name="Kuees U."/>
            <person name="Lindquist E.A."/>
            <person name="Lucas S.M."/>
            <person name="Mago R."/>
            <person name="Mauceli E."/>
            <person name="Morin E."/>
            <person name="Murat C."/>
            <person name="Pangilinan J.L."/>
            <person name="Park R."/>
            <person name="Pearson M."/>
            <person name="Quesneville H."/>
            <person name="Rouhier N."/>
            <person name="Sakthikumar S."/>
            <person name="Salamov A.A."/>
            <person name="Schmutz J."/>
            <person name="Selles B."/>
            <person name="Shapiro H."/>
            <person name="Tanguay P."/>
            <person name="Tuskan G.A."/>
            <person name="Henrissat B."/>
            <person name="Van de Peer Y."/>
            <person name="Rouze P."/>
            <person name="Ellis J.G."/>
            <person name="Dodds P.N."/>
            <person name="Schein J.E."/>
            <person name="Zhong S."/>
            <person name="Hamelin R.C."/>
            <person name="Grigoriev I.V."/>
            <person name="Szabo L.J."/>
            <person name="Martin F."/>
        </authorList>
    </citation>
    <scope>NUCLEOTIDE SEQUENCE [LARGE SCALE GENOMIC DNA]</scope>
    <source>
        <strain evidence="3">CRL 75-36-700-3 / race SCCL</strain>
    </source>
</reference>
<feature type="compositionally biased region" description="Basic and acidic residues" evidence="1">
    <location>
        <begin position="38"/>
        <end position="52"/>
    </location>
</feature>
<accession>E3KDS7</accession>
<dbReference type="GeneID" id="10529936"/>
<dbReference type="KEGG" id="pgr:PGTG_08281"/>
<dbReference type="AlphaFoldDB" id="E3KDS7"/>
<feature type="compositionally biased region" description="Basic residues" evidence="1">
    <location>
        <begin position="101"/>
        <end position="117"/>
    </location>
</feature>
<dbReference type="VEuPathDB" id="FungiDB:PGTG_08281"/>
<reference key="1">
    <citation type="submission" date="2007-01" db="EMBL/GenBank/DDBJ databases">
        <title>The Genome Sequence of Puccinia graminis f. sp. tritici Strain CRL 75-36-700-3.</title>
        <authorList>
            <consortium name="The Broad Institute Genome Sequencing Platform"/>
            <person name="Birren B."/>
            <person name="Lander E."/>
            <person name="Galagan J."/>
            <person name="Nusbaum C."/>
            <person name="Devon K."/>
            <person name="Cuomo C."/>
            <person name="Jaffe D."/>
            <person name="Butler J."/>
            <person name="Alvarez P."/>
            <person name="Gnerre S."/>
            <person name="Grabherr M."/>
            <person name="Mauceli E."/>
            <person name="Brockman W."/>
            <person name="Young S."/>
            <person name="LaButti K."/>
            <person name="Sykes S."/>
            <person name="DeCaprio D."/>
            <person name="Crawford M."/>
            <person name="Koehrsen M."/>
            <person name="Engels R."/>
            <person name="Montgomery P."/>
            <person name="Pearson M."/>
            <person name="Howarth C."/>
            <person name="Larson L."/>
            <person name="White J."/>
            <person name="Zeng Q."/>
            <person name="Kodira C."/>
            <person name="Yandava C."/>
            <person name="Alvarado L."/>
            <person name="O'Leary S."/>
            <person name="Szabo L."/>
            <person name="Dean R."/>
            <person name="Schein J."/>
        </authorList>
    </citation>
    <scope>NUCLEOTIDE SEQUENCE</scope>
    <source>
        <strain>CRL 75-36-700-3</strain>
    </source>
</reference>
<name>E3KDS7_PUCGT</name>
<gene>
    <name evidence="2" type="ORF">PGTG_08281</name>
</gene>
<feature type="region of interest" description="Disordered" evidence="1">
    <location>
        <begin position="188"/>
        <end position="215"/>
    </location>
</feature>
<feature type="compositionally biased region" description="Polar residues" evidence="1">
    <location>
        <begin position="121"/>
        <end position="136"/>
    </location>
</feature>
<feature type="compositionally biased region" description="Polar residues" evidence="1">
    <location>
        <begin position="65"/>
        <end position="81"/>
    </location>
</feature>
<dbReference type="HOGENOM" id="CLU_046893_0_0_1"/>
<dbReference type="EMBL" id="DS178282">
    <property type="protein sequence ID" value="EFP82325.2"/>
    <property type="molecule type" value="Genomic_DNA"/>
</dbReference>
<dbReference type="Proteomes" id="UP000008783">
    <property type="component" value="Unassembled WGS sequence"/>
</dbReference>
<dbReference type="InParanoid" id="E3KDS7"/>